<name>K4KF85_SIMAS</name>
<dbReference type="SUPFAM" id="SSF47384">
    <property type="entry name" value="Homodimeric domain of signal transducing histidine kinase"/>
    <property type="match status" value="1"/>
</dbReference>
<dbReference type="InterPro" id="IPR036097">
    <property type="entry name" value="HisK_dim/P_sf"/>
</dbReference>
<dbReference type="SMART" id="SM00073">
    <property type="entry name" value="HPT"/>
    <property type="match status" value="1"/>
</dbReference>
<dbReference type="KEGG" id="saga:M5M_02450"/>
<dbReference type="GO" id="GO:0005737">
    <property type="term" value="C:cytoplasm"/>
    <property type="evidence" value="ECO:0007669"/>
    <property type="project" value="InterPro"/>
</dbReference>
<proteinExistence type="predicted"/>
<feature type="compositionally biased region" description="Acidic residues" evidence="10">
    <location>
        <begin position="134"/>
        <end position="153"/>
    </location>
</feature>
<sequence>MGFGDDEDILQDFLVEAGEILEKLSEQLVELERQPDDRDLLNAIFRGFHTVKGGAGFLQLGAMVDCCHVTENLFDILRTGKRSVTPELMDVVLQALDAVNHQFEEVQAREAPTPANPELIHQLERLVNLEDLNESSDGADSEPAEPDQSDSDVEAVQAEAPAPGDDITDAEFNELLDAIDPPSSPAAKDPAPASAATDDITEEEFESILDQLHGKGKGPGATAPSASPAPASQSDDISEDEFEALLDQLHGKGKGPGKTAPPPPKAPAAAAGGGDTITEDEFEALLDELHGSGKGPGAKGGAVAAPAASAAPKPGPTPKPTPAAAPKPAAKPTPKPTAAATPAPSVPAKAPARDNNPPPAAETTVRVDTQRLDDIMNMVGELVLVRNRLVRLGANTNDESLSKAVSNLDVVTADLQTSVMKTRMQPIKKVFGRFPRVVRDLARNLKKEINLELQGEETDLDKNLVEALADPLVHLVRNSVDHGIELPDVREKSGKSRVGKVILAAEQEGDHILLSITDDGGGMDPEKLKEKAVEKGVLDEDAAQRLSDVEAFSLIFAPGFSTKTEISDVSGRGVGMDVVKTKITQLNGSIEIRSKLGEGTRIIIKVPLTLAIMPTLMIMLGKQTFALPLVSVNEIFHMDLTRINVVDGQECVTVRDKAVPVFHLKRWLVKGATKEAQPKEAHVVIVNVGTQRMGFVVDQLIGQEEVVIKPLGKMLQGTPGMAGATITGDGTIALILDVPSMLKRYAGRR</sequence>
<feature type="compositionally biased region" description="Low complexity" evidence="10">
    <location>
        <begin position="336"/>
        <end position="355"/>
    </location>
</feature>
<dbReference type="RefSeq" id="WP_015045882.1">
    <property type="nucleotide sequence ID" value="NC_018868.3"/>
</dbReference>
<dbReference type="CDD" id="cd00088">
    <property type="entry name" value="HPT"/>
    <property type="match status" value="1"/>
</dbReference>
<dbReference type="InterPro" id="IPR008207">
    <property type="entry name" value="Sig_transdc_His_kin_Hpt_dom"/>
</dbReference>
<dbReference type="EMBL" id="CP003746">
    <property type="protein sequence ID" value="AFU97709.1"/>
    <property type="molecule type" value="Genomic_DNA"/>
</dbReference>
<feature type="compositionally biased region" description="Pro residues" evidence="10">
    <location>
        <begin position="313"/>
        <end position="335"/>
    </location>
</feature>
<evidence type="ECO:0000259" key="13">
    <source>
        <dbReference type="PROSITE" id="PS50894"/>
    </source>
</evidence>
<dbReference type="PANTHER" id="PTHR43395">
    <property type="entry name" value="SENSOR HISTIDINE KINASE CHEA"/>
    <property type="match status" value="1"/>
</dbReference>
<reference evidence="14 15" key="1">
    <citation type="journal article" date="2013" name="Genome Announc.">
        <title>Complete genome sequence of Simiduia agarivorans SA1(T), a marine bacterium able to degrade a variety of polysaccharides.</title>
        <authorList>
            <person name="Lin S.Y."/>
            <person name="Shieh W.Y."/>
            <person name="Chen J.S."/>
            <person name="Tang S.L."/>
        </authorList>
    </citation>
    <scope>NUCLEOTIDE SEQUENCE [LARGE SCALE GENOMIC DNA]</scope>
    <source>
        <strain evidence="15">DSM 21679 / JCM 13881 / BCRC 17597 / SA1</strain>
    </source>
</reference>
<organism evidence="14 15">
    <name type="scientific">Simiduia agarivorans (strain DSM 21679 / JCM 13881 / BCRC 17597 / SA1)</name>
    <dbReference type="NCBI Taxonomy" id="1117647"/>
    <lineage>
        <taxon>Bacteria</taxon>
        <taxon>Pseudomonadati</taxon>
        <taxon>Pseudomonadota</taxon>
        <taxon>Gammaproteobacteria</taxon>
        <taxon>Cellvibrionales</taxon>
        <taxon>Cellvibrionaceae</taxon>
        <taxon>Simiduia</taxon>
    </lineage>
</organism>
<dbReference type="FunFam" id="3.30.565.10:FF:000016">
    <property type="entry name" value="Chemotaxis protein CheA, putative"/>
    <property type="match status" value="1"/>
</dbReference>
<dbReference type="FunFam" id="2.30.30.40:FF:000048">
    <property type="entry name" value="Chemotaxis protein CheA, putative"/>
    <property type="match status" value="1"/>
</dbReference>
<dbReference type="PROSITE" id="PS50109">
    <property type="entry name" value="HIS_KIN"/>
    <property type="match status" value="1"/>
</dbReference>
<feature type="domain" description="Histidine kinase" evidence="11">
    <location>
        <begin position="399"/>
        <end position="610"/>
    </location>
</feature>
<keyword evidence="6 14" id="KW-0418">Kinase</keyword>
<dbReference type="Pfam" id="PF01584">
    <property type="entry name" value="CheW"/>
    <property type="match status" value="1"/>
</dbReference>
<evidence type="ECO:0000256" key="6">
    <source>
        <dbReference type="ARBA" id="ARBA00022777"/>
    </source>
</evidence>
<dbReference type="InterPro" id="IPR051315">
    <property type="entry name" value="Bact_Chemotaxis_CheA"/>
</dbReference>
<dbReference type="SMART" id="SM00260">
    <property type="entry name" value="CheW"/>
    <property type="match status" value="1"/>
</dbReference>
<dbReference type="eggNOG" id="COG0643">
    <property type="taxonomic scope" value="Bacteria"/>
</dbReference>
<dbReference type="Gene3D" id="3.30.565.10">
    <property type="entry name" value="Histidine kinase-like ATPase, C-terminal domain"/>
    <property type="match status" value="1"/>
</dbReference>
<evidence type="ECO:0000256" key="1">
    <source>
        <dbReference type="ARBA" id="ARBA00000085"/>
    </source>
</evidence>
<feature type="region of interest" description="Disordered" evidence="10">
    <location>
        <begin position="134"/>
        <end position="365"/>
    </location>
</feature>
<feature type="compositionally biased region" description="Acidic residues" evidence="10">
    <location>
        <begin position="277"/>
        <end position="286"/>
    </location>
</feature>
<feature type="compositionally biased region" description="Low complexity" evidence="10">
    <location>
        <begin position="178"/>
        <end position="198"/>
    </location>
</feature>
<dbReference type="eggNOG" id="COG2198">
    <property type="taxonomic scope" value="Bacteria"/>
</dbReference>
<feature type="compositionally biased region" description="Low complexity" evidence="10">
    <location>
        <begin position="301"/>
        <end position="312"/>
    </location>
</feature>
<keyword evidence="15" id="KW-1185">Reference proteome</keyword>
<evidence type="ECO:0000256" key="9">
    <source>
        <dbReference type="PROSITE-ProRule" id="PRU00110"/>
    </source>
</evidence>
<keyword evidence="7" id="KW-0902">Two-component regulatory system</keyword>
<dbReference type="FunFam" id="1.20.120.160:FF:000008">
    <property type="entry name" value="Chemotaxis sensor histidine kinase CheA"/>
    <property type="match status" value="1"/>
</dbReference>
<dbReference type="CDD" id="cd16916">
    <property type="entry name" value="HATPase_CheA-like"/>
    <property type="match status" value="1"/>
</dbReference>
<dbReference type="GO" id="GO:0000155">
    <property type="term" value="F:phosphorelay sensor kinase activity"/>
    <property type="evidence" value="ECO:0007669"/>
    <property type="project" value="InterPro"/>
</dbReference>
<dbReference type="PANTHER" id="PTHR43395:SF1">
    <property type="entry name" value="CHEMOTAXIS PROTEIN CHEA"/>
    <property type="match status" value="1"/>
</dbReference>
<dbReference type="PRINTS" id="PR00344">
    <property type="entry name" value="BCTRLSENSOR"/>
</dbReference>
<dbReference type="PROSITE" id="PS50851">
    <property type="entry name" value="CHEW"/>
    <property type="match status" value="1"/>
</dbReference>
<keyword evidence="4 9" id="KW-0597">Phosphoprotein</keyword>
<keyword evidence="5" id="KW-0808">Transferase</keyword>
<dbReference type="InterPro" id="IPR005467">
    <property type="entry name" value="His_kinase_dom"/>
</dbReference>
<dbReference type="STRING" id="1117647.M5M_02450"/>
<dbReference type="PROSITE" id="PS50894">
    <property type="entry name" value="HPT"/>
    <property type="match status" value="1"/>
</dbReference>
<comment type="function">
    <text evidence="8">Involved in the transmission of sensory signals from the chemoreceptors to the flagellar motors. CheA is autophosphorylated; it can transfer its phosphate group to either CheB or CheY.</text>
</comment>
<dbReference type="GO" id="GO:0006935">
    <property type="term" value="P:chemotaxis"/>
    <property type="evidence" value="ECO:0007669"/>
    <property type="project" value="InterPro"/>
</dbReference>
<evidence type="ECO:0000313" key="15">
    <source>
        <dbReference type="Proteomes" id="UP000000466"/>
    </source>
</evidence>
<evidence type="ECO:0000313" key="14">
    <source>
        <dbReference type="EMBL" id="AFU97709.1"/>
    </source>
</evidence>
<dbReference type="OrthoDB" id="9803176at2"/>
<dbReference type="SMART" id="SM01231">
    <property type="entry name" value="H-kinase_dim"/>
    <property type="match status" value="1"/>
</dbReference>
<evidence type="ECO:0000256" key="10">
    <source>
        <dbReference type="SAM" id="MobiDB-lite"/>
    </source>
</evidence>
<evidence type="ECO:0000256" key="5">
    <source>
        <dbReference type="ARBA" id="ARBA00022679"/>
    </source>
</evidence>
<dbReference type="Gene3D" id="1.10.287.560">
    <property type="entry name" value="Histidine kinase CheA-like, homodimeric domain"/>
    <property type="match status" value="1"/>
</dbReference>
<dbReference type="HOGENOM" id="CLU_000650_3_7_6"/>
<dbReference type="EC" id="2.7.13.3" evidence="2"/>
<dbReference type="InterPro" id="IPR004105">
    <property type="entry name" value="CheA-like_dim"/>
</dbReference>
<dbReference type="SMART" id="SM00387">
    <property type="entry name" value="HATPase_c"/>
    <property type="match status" value="1"/>
</dbReference>
<dbReference type="InterPro" id="IPR036890">
    <property type="entry name" value="HATPase_C_sf"/>
</dbReference>
<comment type="catalytic activity">
    <reaction evidence="1">
        <text>ATP + protein L-histidine = ADP + protein N-phospho-L-histidine.</text>
        <dbReference type="EC" id="2.7.13.3"/>
    </reaction>
</comment>
<gene>
    <name evidence="14" type="ordered locus">M5M_02450</name>
</gene>
<dbReference type="InterPro" id="IPR002545">
    <property type="entry name" value="CheW-lke_dom"/>
</dbReference>
<dbReference type="Pfam" id="PF02518">
    <property type="entry name" value="HATPase_c"/>
    <property type="match status" value="1"/>
</dbReference>
<feature type="domain" description="CheW-like" evidence="12">
    <location>
        <begin position="612"/>
        <end position="747"/>
    </location>
</feature>
<evidence type="ECO:0000256" key="2">
    <source>
        <dbReference type="ARBA" id="ARBA00012438"/>
    </source>
</evidence>
<evidence type="ECO:0000256" key="7">
    <source>
        <dbReference type="ARBA" id="ARBA00023012"/>
    </source>
</evidence>
<evidence type="ECO:0000256" key="3">
    <source>
        <dbReference type="ARBA" id="ARBA00021495"/>
    </source>
</evidence>
<evidence type="ECO:0000256" key="8">
    <source>
        <dbReference type="ARBA" id="ARBA00035100"/>
    </source>
</evidence>
<dbReference type="InterPro" id="IPR036641">
    <property type="entry name" value="HPT_dom_sf"/>
</dbReference>
<dbReference type="InterPro" id="IPR036061">
    <property type="entry name" value="CheW-like_dom_sf"/>
</dbReference>
<dbReference type="InterPro" id="IPR037006">
    <property type="entry name" value="CheA-like_homodim_sf"/>
</dbReference>
<dbReference type="Gene3D" id="2.30.30.40">
    <property type="entry name" value="SH3 Domains"/>
    <property type="match status" value="1"/>
</dbReference>
<dbReference type="Proteomes" id="UP000000466">
    <property type="component" value="Chromosome"/>
</dbReference>
<feature type="domain" description="HPt" evidence="13">
    <location>
        <begin position="2"/>
        <end position="109"/>
    </location>
</feature>
<dbReference type="AlphaFoldDB" id="K4KF85"/>
<dbReference type="SUPFAM" id="SSF55874">
    <property type="entry name" value="ATPase domain of HSP90 chaperone/DNA topoisomerase II/histidine kinase"/>
    <property type="match status" value="1"/>
</dbReference>
<accession>K4KF85</accession>
<dbReference type="InterPro" id="IPR004358">
    <property type="entry name" value="Sig_transdc_His_kin-like_C"/>
</dbReference>
<dbReference type="Gene3D" id="1.20.120.160">
    <property type="entry name" value="HPT domain"/>
    <property type="match status" value="1"/>
</dbReference>
<dbReference type="SUPFAM" id="SSF47226">
    <property type="entry name" value="Histidine-containing phosphotransfer domain, HPT domain"/>
    <property type="match status" value="1"/>
</dbReference>
<dbReference type="Pfam" id="PF01627">
    <property type="entry name" value="Hpt"/>
    <property type="match status" value="1"/>
</dbReference>
<protein>
    <recommendedName>
        <fullName evidence="3">Chemotaxis protein CheA</fullName>
        <ecNumber evidence="2">2.7.13.3</ecNumber>
    </recommendedName>
</protein>
<feature type="modified residue" description="Phosphohistidine" evidence="9">
    <location>
        <position position="49"/>
    </location>
</feature>
<dbReference type="SUPFAM" id="SSF50341">
    <property type="entry name" value="CheW-like"/>
    <property type="match status" value="1"/>
</dbReference>
<evidence type="ECO:0000256" key="4">
    <source>
        <dbReference type="ARBA" id="ARBA00022553"/>
    </source>
</evidence>
<evidence type="ECO:0000259" key="12">
    <source>
        <dbReference type="PROSITE" id="PS50851"/>
    </source>
</evidence>
<dbReference type="CDD" id="cd00731">
    <property type="entry name" value="CheA_reg"/>
    <property type="match status" value="1"/>
</dbReference>
<dbReference type="InterPro" id="IPR003594">
    <property type="entry name" value="HATPase_dom"/>
</dbReference>
<dbReference type="Pfam" id="PF02895">
    <property type="entry name" value="H-kinase_dim"/>
    <property type="match status" value="1"/>
</dbReference>
<feature type="compositionally biased region" description="Low complexity" evidence="10">
    <location>
        <begin position="220"/>
        <end position="234"/>
    </location>
</feature>
<evidence type="ECO:0000259" key="11">
    <source>
        <dbReference type="PROSITE" id="PS50109"/>
    </source>
</evidence>